<accession>K8XVP4</accession>
<dbReference type="AlphaFoldDB" id="K8XVP4"/>
<gene>
    <name evidence="1" type="ORF">LSS_16701</name>
</gene>
<dbReference type="KEGG" id="lst:LSS_16701"/>
<reference evidence="1 2" key="2">
    <citation type="journal article" date="2014" name="Emerg. Microbes Infect.">
        <title>Potential impact on kidney infection: a whole-genome analysis of Leptospira santarosai serovar Shermani.</title>
        <authorList>
            <person name="Chou L.F."/>
            <person name="Chen T.W."/>
            <person name="Ko Y.C."/>
            <person name="Pan M.J."/>
            <person name="Tian Y.C."/>
            <person name="Chiu C.H."/>
            <person name="Tang P."/>
            <person name="Hung C.C."/>
            <person name="Yang C.W."/>
        </authorList>
    </citation>
    <scope>NUCLEOTIDE SEQUENCE</scope>
    <source>
        <strain evidence="1 2">LT 821</strain>
    </source>
</reference>
<name>K8XVP4_9LEPT</name>
<reference evidence="1 2" key="1">
    <citation type="journal article" date="2012" name="Gene">
        <title>Sequence of Leptospira santarosai serovar Shermani genome and prediction of virulence-associated genes.</title>
        <authorList>
            <person name="Chou L.F."/>
            <person name="Chen Y.T."/>
            <person name="Lu C.W."/>
            <person name="Ko Y.C."/>
            <person name="Tang C.Y."/>
            <person name="Pan M.J."/>
            <person name="Tian Y.C."/>
            <person name="Chiu C.H."/>
            <person name="Hung C.C."/>
            <person name="Yang C.W."/>
        </authorList>
    </citation>
    <scope>NUCLEOTIDE SEQUENCE [LARGE SCALE GENOMIC DNA]</scope>
    <source>
        <strain evidence="1">LT 821</strain>
    </source>
</reference>
<sequence length="43" mass="4942">MTGIRILDKDNVFFEIAFINPNVGKPDPFSKNSNGRKTRFKID</sequence>
<organism evidence="1 2">
    <name type="scientific">Leptospira santarosai serovar Shermani str. LT 821</name>
    <dbReference type="NCBI Taxonomy" id="758847"/>
    <lineage>
        <taxon>Bacteria</taxon>
        <taxon>Pseudomonadati</taxon>
        <taxon>Spirochaetota</taxon>
        <taxon>Spirochaetia</taxon>
        <taxon>Leptospirales</taxon>
        <taxon>Leptospiraceae</taxon>
        <taxon>Leptospira</taxon>
    </lineage>
</organism>
<dbReference type="PATRIC" id="fig|758847.3.peg.3484"/>
<evidence type="ECO:0000313" key="1">
    <source>
        <dbReference type="EMBL" id="EKT85603.1"/>
    </source>
</evidence>
<evidence type="ECO:0000313" key="2">
    <source>
        <dbReference type="Proteomes" id="UP000035800"/>
    </source>
</evidence>
<protein>
    <submittedName>
        <fullName evidence="1">Uncharacterized protein</fullName>
    </submittedName>
</protein>
<proteinExistence type="predicted"/>
<dbReference type="Proteomes" id="UP000035800">
    <property type="component" value="Chromosome I"/>
</dbReference>
<dbReference type="EMBL" id="CP006694">
    <property type="protein sequence ID" value="EKT85603.1"/>
    <property type="molecule type" value="Genomic_DNA"/>
</dbReference>